<dbReference type="CDD" id="cd08071">
    <property type="entry name" value="MPN_DUF2466"/>
    <property type="match status" value="1"/>
</dbReference>
<name>A0ABY2B285_9FLAO</name>
<organism evidence="7 8">
    <name type="scientific">Flavobacterium circumlabens</name>
    <dbReference type="NCBI Taxonomy" id="2133765"/>
    <lineage>
        <taxon>Bacteria</taxon>
        <taxon>Pseudomonadati</taxon>
        <taxon>Bacteroidota</taxon>
        <taxon>Flavobacteriia</taxon>
        <taxon>Flavobacteriales</taxon>
        <taxon>Flavobacteriaceae</taxon>
        <taxon>Flavobacterium</taxon>
    </lineage>
</organism>
<dbReference type="Gene3D" id="3.40.140.10">
    <property type="entry name" value="Cytidine Deaminase, domain 2"/>
    <property type="match status" value="1"/>
</dbReference>
<dbReference type="InterPro" id="IPR001405">
    <property type="entry name" value="UPF0758"/>
</dbReference>
<comment type="caution">
    <text evidence="7">The sequence shown here is derived from an EMBL/GenBank/DDBJ whole genome shotgun (WGS) entry which is preliminary data.</text>
</comment>
<feature type="domain" description="MPN" evidence="6">
    <location>
        <begin position="46"/>
        <end position="171"/>
    </location>
</feature>
<keyword evidence="8" id="KW-1185">Reference proteome</keyword>
<evidence type="ECO:0000313" key="7">
    <source>
        <dbReference type="EMBL" id="TCN59942.1"/>
    </source>
</evidence>
<evidence type="ECO:0000313" key="8">
    <source>
        <dbReference type="Proteomes" id="UP000295270"/>
    </source>
</evidence>
<evidence type="ECO:0000256" key="3">
    <source>
        <dbReference type="ARBA" id="ARBA00022801"/>
    </source>
</evidence>
<dbReference type="PROSITE" id="PS50249">
    <property type="entry name" value="MPN"/>
    <property type="match status" value="1"/>
</dbReference>
<dbReference type="InterPro" id="IPR025657">
    <property type="entry name" value="RadC_JAB"/>
</dbReference>
<protein>
    <submittedName>
        <fullName evidence="7">DNA repair protein RadC</fullName>
    </submittedName>
</protein>
<dbReference type="PANTHER" id="PTHR30471">
    <property type="entry name" value="DNA REPAIR PROTEIN RADC"/>
    <property type="match status" value="1"/>
</dbReference>
<keyword evidence="5" id="KW-0482">Metalloprotease</keyword>
<dbReference type="PROSITE" id="PS01302">
    <property type="entry name" value="UPF0758"/>
    <property type="match status" value="1"/>
</dbReference>
<proteinExistence type="predicted"/>
<evidence type="ECO:0000256" key="4">
    <source>
        <dbReference type="ARBA" id="ARBA00022833"/>
    </source>
</evidence>
<evidence type="ECO:0000256" key="5">
    <source>
        <dbReference type="ARBA" id="ARBA00023049"/>
    </source>
</evidence>
<keyword evidence="3" id="KW-0378">Hydrolase</keyword>
<sequence>MKQIKNNQLLSAFQPMKTKKEKPDWKIASEIELIYKTKVKASERPHITSSEAAYELAVKNWNPDTIEFFEQFKILLLNQSNRVLGVYEVSSGGISQTFVDLRLLFSAALKANASGLIMVHNHPSGKTIPSHNDTLITRKIKEAGAILNIDVVDHLIISPENYYSFADHGKL</sequence>
<keyword evidence="2" id="KW-0479">Metal-binding</keyword>
<dbReference type="InterPro" id="IPR020891">
    <property type="entry name" value="UPF0758_CS"/>
</dbReference>
<keyword evidence="1" id="KW-0645">Protease</keyword>
<dbReference type="PANTHER" id="PTHR30471:SF3">
    <property type="entry name" value="UPF0758 PROTEIN YEES-RELATED"/>
    <property type="match status" value="1"/>
</dbReference>
<dbReference type="Proteomes" id="UP000295270">
    <property type="component" value="Unassembled WGS sequence"/>
</dbReference>
<evidence type="ECO:0000256" key="1">
    <source>
        <dbReference type="ARBA" id="ARBA00022670"/>
    </source>
</evidence>
<evidence type="ECO:0000256" key="2">
    <source>
        <dbReference type="ARBA" id="ARBA00022723"/>
    </source>
</evidence>
<gene>
    <name evidence="7" type="ORF">EV142_102562</name>
</gene>
<dbReference type="EMBL" id="SLWA01000002">
    <property type="protein sequence ID" value="TCN59942.1"/>
    <property type="molecule type" value="Genomic_DNA"/>
</dbReference>
<dbReference type="Pfam" id="PF04002">
    <property type="entry name" value="RadC"/>
    <property type="match status" value="1"/>
</dbReference>
<dbReference type="InterPro" id="IPR037518">
    <property type="entry name" value="MPN"/>
</dbReference>
<keyword evidence="4" id="KW-0862">Zinc</keyword>
<reference evidence="7 8" key="1">
    <citation type="journal article" date="2015" name="Stand. Genomic Sci.">
        <title>Genomic Encyclopedia of Bacterial and Archaeal Type Strains, Phase III: the genomes of soil and plant-associated and newly described type strains.</title>
        <authorList>
            <person name="Whitman W.B."/>
            <person name="Woyke T."/>
            <person name="Klenk H.P."/>
            <person name="Zhou Y."/>
            <person name="Lilburn T.G."/>
            <person name="Beck B.J."/>
            <person name="De Vos P."/>
            <person name="Vandamme P."/>
            <person name="Eisen J.A."/>
            <person name="Garrity G."/>
            <person name="Hugenholtz P."/>
            <person name="Kyrpides N.C."/>
        </authorList>
    </citation>
    <scope>NUCLEOTIDE SEQUENCE [LARGE SCALE GENOMIC DNA]</scope>
    <source>
        <strain evidence="7 8">P5626</strain>
    </source>
</reference>
<accession>A0ABY2B285</accession>
<evidence type="ECO:0000259" key="6">
    <source>
        <dbReference type="PROSITE" id="PS50249"/>
    </source>
</evidence>